<gene>
    <name evidence="3" type="ORF">TGP89_240255</name>
</gene>
<dbReference type="InterPro" id="IPR056352">
    <property type="entry name" value="Microp_apicomplexa_13"/>
</dbReference>
<dbReference type="Proteomes" id="UP000028828">
    <property type="component" value="Unassembled WGS sequence"/>
</dbReference>
<proteinExistence type="predicted"/>
<dbReference type="EMBL" id="AEYI02001314">
    <property type="protein sequence ID" value="KFG38942.1"/>
    <property type="molecule type" value="Genomic_DNA"/>
</dbReference>
<keyword evidence="2 3" id="KW-0812">Transmembrane</keyword>
<dbReference type="OrthoDB" id="346855at2759"/>
<evidence type="ECO:0000256" key="2">
    <source>
        <dbReference type="SAM" id="Phobius"/>
    </source>
</evidence>
<evidence type="ECO:0000313" key="3">
    <source>
        <dbReference type="EMBL" id="KFG38942.1"/>
    </source>
</evidence>
<comment type="caution">
    <text evidence="3">The sequence shown here is derived from an EMBL/GenBank/DDBJ whole genome shotgun (WGS) entry which is preliminary data.</text>
</comment>
<keyword evidence="2" id="KW-1133">Transmembrane helix</keyword>
<evidence type="ECO:0000313" key="4">
    <source>
        <dbReference type="Proteomes" id="UP000028828"/>
    </source>
</evidence>
<feature type="transmembrane region" description="Helical" evidence="2">
    <location>
        <begin position="21"/>
        <end position="40"/>
    </location>
</feature>
<sequence length="226" mass="26129">MRWWRSFSGRAQREVFLRGSPAYKWGVWIVGLGGGLLWIWESEKNAPISERRVFLPARREVKMTSAEIKKWNEKYSGGAALLTPPAQADSCANGDVLPAGSCGRTADRTGERSWSFSTRKSIPPRSVCSRNDRLNESWKAFQDPVLFSSLHEALRQREVEVRERERRREEALRLRREKEVEEERRARGVVAVDEAREKLKDQLRKETGQEGDGRRPRRLPYFSSLG</sequence>
<dbReference type="VEuPathDB" id="ToxoDB:TGP89_240255"/>
<name>A0A086K3H4_TOXGO</name>
<feature type="compositionally biased region" description="Basic and acidic residues" evidence="1">
    <location>
        <begin position="193"/>
        <end position="214"/>
    </location>
</feature>
<keyword evidence="2" id="KW-0472">Membrane</keyword>
<dbReference type="AlphaFoldDB" id="A0A086K3H4"/>
<dbReference type="Pfam" id="PF23523">
    <property type="entry name" value="Microp_apicomplexa_13"/>
    <property type="match status" value="1"/>
</dbReference>
<accession>A0A086K3H4</accession>
<organism evidence="3 4">
    <name type="scientific">Toxoplasma gondii p89</name>
    <dbReference type="NCBI Taxonomy" id="943119"/>
    <lineage>
        <taxon>Eukaryota</taxon>
        <taxon>Sar</taxon>
        <taxon>Alveolata</taxon>
        <taxon>Apicomplexa</taxon>
        <taxon>Conoidasida</taxon>
        <taxon>Coccidia</taxon>
        <taxon>Eucoccidiorida</taxon>
        <taxon>Eimeriorina</taxon>
        <taxon>Sarcocystidae</taxon>
        <taxon>Toxoplasma</taxon>
    </lineage>
</organism>
<feature type="compositionally biased region" description="Basic and acidic residues" evidence="1">
    <location>
        <begin position="165"/>
        <end position="186"/>
    </location>
</feature>
<feature type="region of interest" description="Disordered" evidence="1">
    <location>
        <begin position="165"/>
        <end position="226"/>
    </location>
</feature>
<reference evidence="3 4" key="1">
    <citation type="submission" date="2014-03" db="EMBL/GenBank/DDBJ databases">
        <authorList>
            <person name="Sibley D."/>
            <person name="Venepally P."/>
            <person name="Karamycheva S."/>
            <person name="Hadjithomas M."/>
            <person name="Khan A."/>
            <person name="Brunk B."/>
            <person name="Roos D."/>
            <person name="Caler E."/>
            <person name="Lorenzi H."/>
        </authorList>
    </citation>
    <scope>NUCLEOTIDE SEQUENCE [LARGE SCALE GENOMIC DNA]</scope>
    <source>
        <strain evidence="4">p89</strain>
    </source>
</reference>
<protein>
    <submittedName>
        <fullName evidence="3">Putative transmembrane protein</fullName>
    </submittedName>
</protein>
<evidence type="ECO:0000256" key="1">
    <source>
        <dbReference type="SAM" id="MobiDB-lite"/>
    </source>
</evidence>